<dbReference type="Gene3D" id="1.10.730.10">
    <property type="entry name" value="Isoleucyl-tRNA Synthetase, Domain 1"/>
    <property type="match status" value="1"/>
</dbReference>
<dbReference type="SUPFAM" id="SSF50677">
    <property type="entry name" value="ValRS/IleRS/LeuRS editing domain"/>
    <property type="match status" value="1"/>
</dbReference>
<comment type="similarity">
    <text evidence="12 13">Belongs to the class-I aminoacyl-tRNA synthetase family. ValS type 1 subfamily.</text>
</comment>
<evidence type="ECO:0000256" key="7">
    <source>
        <dbReference type="ARBA" id="ARBA00022917"/>
    </source>
</evidence>
<evidence type="ECO:0000256" key="13">
    <source>
        <dbReference type="HAMAP-Rule" id="MF_02004"/>
    </source>
</evidence>
<feature type="coiled-coil region" evidence="13">
    <location>
        <begin position="896"/>
        <end position="923"/>
    </location>
</feature>
<feature type="domain" description="Valyl-tRNA synthetase tRNA-binding arm" evidence="17">
    <location>
        <begin position="900"/>
        <end position="959"/>
    </location>
</feature>
<evidence type="ECO:0000259" key="15">
    <source>
        <dbReference type="Pfam" id="PF00133"/>
    </source>
</evidence>
<dbReference type="InterPro" id="IPR033705">
    <property type="entry name" value="Anticodon_Ia_Val"/>
</dbReference>
<dbReference type="GO" id="GO:0005829">
    <property type="term" value="C:cytosol"/>
    <property type="evidence" value="ECO:0007669"/>
    <property type="project" value="TreeGrafter"/>
</dbReference>
<dbReference type="AlphaFoldDB" id="A0A7U4GI65"/>
<feature type="short sequence motif" description="'KMSKS' region" evidence="13">
    <location>
        <begin position="568"/>
        <end position="572"/>
    </location>
</feature>
<feature type="binding site" evidence="13">
    <location>
        <position position="571"/>
    </location>
    <ligand>
        <name>ATP</name>
        <dbReference type="ChEBI" id="CHEBI:30616"/>
    </ligand>
</feature>
<dbReference type="FunFam" id="1.10.730.10:FF:000007">
    <property type="entry name" value="Valine--tRNA ligase"/>
    <property type="match status" value="1"/>
</dbReference>
<dbReference type="InterPro" id="IPR002300">
    <property type="entry name" value="aa-tRNA-synth_Ia"/>
</dbReference>
<dbReference type="SUPFAM" id="SSF47323">
    <property type="entry name" value="Anticodon-binding domain of a subclass of class I aminoacyl-tRNA synthetases"/>
    <property type="match status" value="1"/>
</dbReference>
<keyword evidence="7 13" id="KW-0648">Protein biosynthesis</keyword>
<dbReference type="FunFam" id="3.90.740.10:FF:000003">
    <property type="entry name" value="Valine--tRNA ligase"/>
    <property type="match status" value="1"/>
</dbReference>
<evidence type="ECO:0000256" key="8">
    <source>
        <dbReference type="ARBA" id="ARBA00023054"/>
    </source>
</evidence>
<dbReference type="PRINTS" id="PR00986">
    <property type="entry name" value="TRNASYNTHVAL"/>
</dbReference>
<feature type="region of interest" description="Disordered" evidence="14">
    <location>
        <begin position="1"/>
        <end position="23"/>
    </location>
</feature>
<accession>A0A7U4GI65</accession>
<dbReference type="Pfam" id="PF00133">
    <property type="entry name" value="tRNA-synt_1"/>
    <property type="match status" value="1"/>
</dbReference>
<evidence type="ECO:0000256" key="9">
    <source>
        <dbReference type="ARBA" id="ARBA00023146"/>
    </source>
</evidence>
<evidence type="ECO:0000256" key="1">
    <source>
        <dbReference type="ARBA" id="ARBA00004496"/>
    </source>
</evidence>
<dbReference type="KEGG" id="yel:LC20_04682"/>
<dbReference type="EMBL" id="CP007448">
    <property type="protein sequence ID" value="AHM75935.1"/>
    <property type="molecule type" value="Genomic_DNA"/>
</dbReference>
<sequence>MENTPSNIDKTEPSLDKTYSPQEIEQPLYEHWEKQGYFKPNGDTSKESYCIMIPPPNVTGSLHMGHAFQQTIMDTLIRYQRMQGKNTLWQAGTDHAGIATQMVVERKIAAEEGKTRHDYGRDAFIDKIWEWKGESGGTITRQMRRLGNSVDWERERFTMDDGLSNAVKEVFVRLHKEDLIYRGKRLVNWDPKLRTAISDLEVENRESKGSMWHLRYPLADGAKTAEGKDYLVVATTRPETVLGDTGVAVNPEDPRYKDLIGKEVILPLVGRRIPILGDEHADMEKGTGCVKITPAHDFNDYEVGKRHALPMINILTFDGDIRTEAEVFDTNGEASDACSSTIPAQFQGLERFAARKAVVAEFDKLGLLEEIKAHDLTVPYGDRGGVVIEPMLTDQWYVRTAPLAKVAIEAVENGEIQFVPKQYENMYYSWMRDIQDWCISRQLWWGHRIPAWYDEQGKVYVGRDEAEVRRDNNLGADVALRQDEDVLDTWFSSGLWTFSTLGWPEQTEALKTFHPTSVVVSGFDIIFFWIARMIMLTMHFMKDENGKPQVPFKTVYMTGLIRDDEGQKMSKSKGNVIDPLDMVDGISLEELLEKRTGNMMQPQLAEKIRKRTEKQFPNGIEPHGTDALRFTLAALASTGRDINWDMKRLEGYRNFCNKLWNASRFVLMNTEGQDCGQNGGEMVLSLADRWILAEFNQTIKAYREAMDTYRFDLAAGILYEFTWNQFCDWYLELTKPVMNSGSEAELRGTRHTLIEVLEALLRLAHPIIPYITETIWQRVKTLKGITADTIMLQPFPEYDASQVDEKALSDLEWIKQTIIAVRNIRAEMNIAPGKPLEVMLRGASAEAQRRVLENQSFIQSLARLSSLTLLADGDKGPVSVTKLVEGAEVLIPMAGLIDKATELDRLAKEVAKLEAEIERIESKLSNEGFVARAPEAVVAKERERMAACAEAKQKLIEQQATIAAL</sequence>
<feature type="domain" description="Methionyl/Valyl/Leucyl/Isoleucyl-tRNA synthetase anticodon-binding" evidence="16">
    <location>
        <begin position="688"/>
        <end position="839"/>
    </location>
</feature>
<evidence type="ECO:0000256" key="5">
    <source>
        <dbReference type="ARBA" id="ARBA00022741"/>
    </source>
</evidence>
<comment type="domain">
    <text evidence="13">The C-terminal coiled-coil domain is crucial for aminoacylation activity.</text>
</comment>
<dbReference type="Pfam" id="PF08264">
    <property type="entry name" value="Anticodon_1"/>
    <property type="match status" value="1"/>
</dbReference>
<keyword evidence="6 13" id="KW-0067">ATP-binding</keyword>
<dbReference type="FunFam" id="3.90.740.10:FF:000004">
    <property type="entry name" value="Valine--tRNA ligase"/>
    <property type="match status" value="1"/>
</dbReference>
<dbReference type="EC" id="6.1.1.9" evidence="13"/>
<evidence type="ECO:0000256" key="3">
    <source>
        <dbReference type="ARBA" id="ARBA00022490"/>
    </source>
</evidence>
<evidence type="ECO:0000256" key="4">
    <source>
        <dbReference type="ARBA" id="ARBA00022598"/>
    </source>
</evidence>
<dbReference type="InterPro" id="IPR014729">
    <property type="entry name" value="Rossmann-like_a/b/a_fold"/>
</dbReference>
<dbReference type="CDD" id="cd00817">
    <property type="entry name" value="ValRS_core"/>
    <property type="match status" value="1"/>
</dbReference>
<dbReference type="InterPro" id="IPR037118">
    <property type="entry name" value="Val-tRNA_synth_C_sf"/>
</dbReference>
<dbReference type="CDD" id="cd07962">
    <property type="entry name" value="Anticodon_Ia_Val"/>
    <property type="match status" value="1"/>
</dbReference>
<dbReference type="GO" id="GO:0005524">
    <property type="term" value="F:ATP binding"/>
    <property type="evidence" value="ECO:0007669"/>
    <property type="project" value="UniProtKB-UniRule"/>
</dbReference>
<dbReference type="InterPro" id="IPR019499">
    <property type="entry name" value="Val-tRNA_synth_tRNA-bd"/>
</dbReference>
<dbReference type="FunFam" id="3.40.50.620:FF:000032">
    <property type="entry name" value="Valine--tRNA ligase"/>
    <property type="match status" value="1"/>
</dbReference>
<dbReference type="FunFam" id="1.10.287.380:FF:000001">
    <property type="entry name" value="Valine--tRNA ligase"/>
    <property type="match status" value="1"/>
</dbReference>
<evidence type="ECO:0000313" key="18">
    <source>
        <dbReference type="EMBL" id="AHM75935.1"/>
    </source>
</evidence>
<dbReference type="PROSITE" id="PS00178">
    <property type="entry name" value="AA_TRNA_LIGASE_I"/>
    <property type="match status" value="1"/>
</dbReference>
<dbReference type="FunFam" id="3.40.50.620:FF:000146">
    <property type="entry name" value="Valine--tRNA ligase"/>
    <property type="match status" value="1"/>
</dbReference>
<dbReference type="NCBIfam" id="NF004349">
    <property type="entry name" value="PRK05729.1"/>
    <property type="match status" value="1"/>
</dbReference>
<keyword evidence="3 13" id="KW-0963">Cytoplasm</keyword>
<evidence type="ECO:0000256" key="2">
    <source>
        <dbReference type="ARBA" id="ARBA00011245"/>
    </source>
</evidence>
<comment type="subunit">
    <text evidence="2 13">Monomer.</text>
</comment>
<keyword evidence="5 13" id="KW-0547">Nucleotide-binding</keyword>
<dbReference type="InterPro" id="IPR001412">
    <property type="entry name" value="aa-tRNA-synth_I_CS"/>
</dbReference>
<evidence type="ECO:0000256" key="14">
    <source>
        <dbReference type="SAM" id="MobiDB-lite"/>
    </source>
</evidence>
<comment type="domain">
    <text evidence="13">ValRS has two distinct active sites: one for aminoacylation and one for editing. The misactivated threonine is translocated from the active site to the editing site.</text>
</comment>
<gene>
    <name evidence="13" type="primary">valS</name>
    <name evidence="18" type="ORF">LC20_04682</name>
</gene>
<keyword evidence="8 13" id="KW-0175">Coiled coil</keyword>
<comment type="catalytic activity">
    <reaction evidence="10 13">
        <text>tRNA(Val) + L-valine + ATP = L-valyl-tRNA(Val) + AMP + diphosphate</text>
        <dbReference type="Rhea" id="RHEA:10704"/>
        <dbReference type="Rhea" id="RHEA-COMP:9672"/>
        <dbReference type="Rhea" id="RHEA-COMP:9708"/>
        <dbReference type="ChEBI" id="CHEBI:30616"/>
        <dbReference type="ChEBI" id="CHEBI:33019"/>
        <dbReference type="ChEBI" id="CHEBI:57762"/>
        <dbReference type="ChEBI" id="CHEBI:78442"/>
        <dbReference type="ChEBI" id="CHEBI:78537"/>
        <dbReference type="ChEBI" id="CHEBI:456215"/>
        <dbReference type="EC" id="6.1.1.9"/>
    </reaction>
</comment>
<comment type="function">
    <text evidence="11 13">Catalyzes the attachment of valine to tRNA(Val). As ValRS can inadvertently accommodate and process structurally similar amino acids such as threonine, to avoid such errors, it has a 'posttransfer' editing activity that hydrolyzes mischarged Thr-tRNA(Val) in a tRNA-dependent manner.</text>
</comment>
<reference evidence="18 19" key="1">
    <citation type="submission" date="2017-11" db="EMBL/GenBank/DDBJ databases">
        <title>The complete genome sequence and comparative genome analysis of Yersinia enterocolitica strain LC20.</title>
        <authorList>
            <person name="Shi G."/>
            <person name="Su M."/>
            <person name="Liang J."/>
            <person name="Gu W."/>
            <person name="Xiao Y."/>
            <person name="Zhang Z."/>
            <person name="Qiu H."/>
            <person name="Duan R."/>
            <person name="Zhang Z."/>
            <person name="Li Y."/>
            <person name="Zhang X."/>
            <person name="Ling Y."/>
            <person name="Song L."/>
            <person name="Chen M."/>
            <person name="Zhao Y."/>
            <person name="Wu J."/>
            <person name="Jing H."/>
            <person name="Xiao J."/>
            <person name="Wang X."/>
        </authorList>
    </citation>
    <scope>NUCLEOTIDE SEQUENCE [LARGE SCALE GENOMIC DNA]</scope>
    <source>
        <strain evidence="18 19">LC20</strain>
    </source>
</reference>
<dbReference type="GO" id="GO:0006438">
    <property type="term" value="P:valyl-tRNA aminoacylation"/>
    <property type="evidence" value="ECO:0007669"/>
    <property type="project" value="UniProtKB-UniRule"/>
</dbReference>
<dbReference type="PANTHER" id="PTHR11946:SF93">
    <property type="entry name" value="VALINE--TRNA LIGASE, CHLOROPLASTIC_MITOCHONDRIAL 2"/>
    <property type="match status" value="1"/>
</dbReference>
<evidence type="ECO:0000256" key="6">
    <source>
        <dbReference type="ARBA" id="ARBA00022840"/>
    </source>
</evidence>
<evidence type="ECO:0000313" key="19">
    <source>
        <dbReference type="Proteomes" id="UP000230961"/>
    </source>
</evidence>
<dbReference type="SUPFAM" id="SSF46589">
    <property type="entry name" value="tRNA-binding arm"/>
    <property type="match status" value="1"/>
</dbReference>
<evidence type="ECO:0000256" key="11">
    <source>
        <dbReference type="ARBA" id="ARBA00055630"/>
    </source>
</evidence>
<dbReference type="InterPro" id="IPR009080">
    <property type="entry name" value="tRNAsynth_Ia_anticodon-bd"/>
</dbReference>
<evidence type="ECO:0000256" key="10">
    <source>
        <dbReference type="ARBA" id="ARBA00047552"/>
    </source>
</evidence>
<protein>
    <recommendedName>
        <fullName evidence="13">Valine--tRNA ligase</fullName>
        <ecNumber evidence="13">6.1.1.9</ecNumber>
    </recommendedName>
    <alternativeName>
        <fullName evidence="13">Valyl-tRNA synthetase</fullName>
        <shortName evidence="13">ValRS</shortName>
    </alternativeName>
</protein>
<feature type="short sequence motif" description="'HIGH' region" evidence="13">
    <location>
        <begin position="56"/>
        <end position="66"/>
    </location>
</feature>
<dbReference type="InterPro" id="IPR009008">
    <property type="entry name" value="Val/Leu/Ile-tRNA-synth_edit"/>
</dbReference>
<dbReference type="GO" id="GO:0004832">
    <property type="term" value="F:valine-tRNA ligase activity"/>
    <property type="evidence" value="ECO:0007669"/>
    <property type="project" value="UniProtKB-UniRule"/>
</dbReference>
<dbReference type="InterPro" id="IPR010978">
    <property type="entry name" value="tRNA-bd_arm"/>
</dbReference>
<dbReference type="SUPFAM" id="SSF52374">
    <property type="entry name" value="Nucleotidylyl transferase"/>
    <property type="match status" value="1"/>
</dbReference>
<dbReference type="Gene3D" id="3.40.50.620">
    <property type="entry name" value="HUPs"/>
    <property type="match status" value="2"/>
</dbReference>
<dbReference type="PANTHER" id="PTHR11946">
    <property type="entry name" value="VALYL-TRNA SYNTHETASES"/>
    <property type="match status" value="1"/>
</dbReference>
<name>A0A7U4GI65_YEREN</name>
<dbReference type="NCBIfam" id="TIGR00422">
    <property type="entry name" value="valS"/>
    <property type="match status" value="1"/>
</dbReference>
<dbReference type="Proteomes" id="UP000230961">
    <property type="component" value="Chromosome"/>
</dbReference>
<evidence type="ECO:0000259" key="16">
    <source>
        <dbReference type="Pfam" id="PF08264"/>
    </source>
</evidence>
<dbReference type="Pfam" id="PF10458">
    <property type="entry name" value="Val_tRNA-synt_C"/>
    <property type="match status" value="1"/>
</dbReference>
<dbReference type="HAMAP" id="MF_02004">
    <property type="entry name" value="Val_tRNA_synth_type1"/>
    <property type="match status" value="1"/>
</dbReference>
<dbReference type="InterPro" id="IPR013155">
    <property type="entry name" value="M/V/L/I-tRNA-synth_anticd-bd"/>
</dbReference>
<organism evidence="18 19">
    <name type="scientific">Yersinia enterocolitica LC20</name>
    <dbReference type="NCBI Taxonomy" id="1443113"/>
    <lineage>
        <taxon>Bacteria</taxon>
        <taxon>Pseudomonadati</taxon>
        <taxon>Pseudomonadota</taxon>
        <taxon>Gammaproteobacteria</taxon>
        <taxon>Enterobacterales</taxon>
        <taxon>Yersiniaceae</taxon>
        <taxon>Yersinia</taxon>
    </lineage>
</organism>
<comment type="subcellular location">
    <subcellularLocation>
        <location evidence="1 13">Cytoplasm</location>
    </subcellularLocation>
</comment>
<feature type="domain" description="Aminoacyl-tRNA synthetase class Ia" evidence="15">
    <location>
        <begin position="28"/>
        <end position="645"/>
    </location>
</feature>
<dbReference type="Gene3D" id="1.10.287.380">
    <property type="entry name" value="Valyl-tRNA synthetase, C-terminal domain"/>
    <property type="match status" value="1"/>
</dbReference>
<keyword evidence="9 13" id="KW-0030">Aminoacyl-tRNA synthetase</keyword>
<dbReference type="InterPro" id="IPR002303">
    <property type="entry name" value="Valyl-tRNA_ligase"/>
</dbReference>
<keyword evidence="4 13" id="KW-0436">Ligase</keyword>
<evidence type="ECO:0000256" key="12">
    <source>
        <dbReference type="ARBA" id="ARBA00060830"/>
    </source>
</evidence>
<proteinExistence type="inferred from homology"/>
<evidence type="ECO:0000259" key="17">
    <source>
        <dbReference type="Pfam" id="PF10458"/>
    </source>
</evidence>
<dbReference type="Gene3D" id="3.90.740.10">
    <property type="entry name" value="Valyl/Leucyl/Isoleucyl-tRNA synthetase, editing domain"/>
    <property type="match status" value="2"/>
</dbReference>
<dbReference type="GO" id="GO:0002161">
    <property type="term" value="F:aminoacyl-tRNA deacylase activity"/>
    <property type="evidence" value="ECO:0007669"/>
    <property type="project" value="InterPro"/>
</dbReference>